<keyword evidence="2 5" id="KW-0479">Metal-binding</keyword>
<keyword evidence="1 4" id="KW-0349">Heme</keyword>
<comment type="PTM">
    <text evidence="4">Binds 2 heme c groups covalently per subunit.</text>
</comment>
<dbReference type="GO" id="GO:0009055">
    <property type="term" value="F:electron transfer activity"/>
    <property type="evidence" value="ECO:0007669"/>
    <property type="project" value="InterPro"/>
</dbReference>
<dbReference type="GO" id="GO:0042597">
    <property type="term" value="C:periplasmic space"/>
    <property type="evidence" value="ECO:0007669"/>
    <property type="project" value="InterPro"/>
</dbReference>
<dbReference type="EMBL" id="WWCU01000046">
    <property type="protein sequence ID" value="MYN10854.1"/>
    <property type="molecule type" value="Genomic_DNA"/>
</dbReference>
<dbReference type="PROSITE" id="PS51007">
    <property type="entry name" value="CYTC"/>
    <property type="match status" value="1"/>
</dbReference>
<evidence type="ECO:0000256" key="5">
    <source>
        <dbReference type="PIRSR" id="PIRSR000005-2"/>
    </source>
</evidence>
<feature type="binding site" description="axial binding residue" evidence="5">
    <location>
        <position position="194"/>
    </location>
    <ligand>
        <name>heme c</name>
        <dbReference type="ChEBI" id="CHEBI:61717"/>
        <label>2</label>
    </ligand>
    <ligandPart>
        <name>Fe</name>
        <dbReference type="ChEBI" id="CHEBI:18248"/>
    </ligandPart>
</feature>
<sequence>MPTTLSKVCAAALLACGLAAATRAGAAPATPAALKALPDTLEQRVAACTACHAAKERSDAYFPRIAGKPAGYLYNQLVNFREGRRKYPMMTYMVDHLPDAYLREIAQYFSELHPPYPAPAPNAATPAMLERGRVLAQQGDPALKVPACMACHGQQLTGVAPAIPGLLGLPRDYINAQFGAWRNKMRRAHAPDCMAEITARLPDADVAAVSGWLASQPADADARPAASIALPLPLACGSVPAEAKP</sequence>
<dbReference type="GO" id="GO:0020037">
    <property type="term" value="F:heme binding"/>
    <property type="evidence" value="ECO:0007669"/>
    <property type="project" value="InterPro"/>
</dbReference>
<evidence type="ECO:0000259" key="7">
    <source>
        <dbReference type="PROSITE" id="PS51007"/>
    </source>
</evidence>
<protein>
    <submittedName>
        <fullName evidence="8">C-type cytochrome</fullName>
    </submittedName>
</protein>
<dbReference type="Gene3D" id="1.10.760.10">
    <property type="entry name" value="Cytochrome c-like domain"/>
    <property type="match status" value="2"/>
</dbReference>
<evidence type="ECO:0000256" key="1">
    <source>
        <dbReference type="ARBA" id="ARBA00022617"/>
    </source>
</evidence>
<evidence type="ECO:0000256" key="3">
    <source>
        <dbReference type="ARBA" id="ARBA00023004"/>
    </source>
</evidence>
<dbReference type="RefSeq" id="WP_161075134.1">
    <property type="nucleotide sequence ID" value="NZ_CP086370.1"/>
</dbReference>
<feature type="binding site" description="covalent" evidence="4">
    <location>
        <position position="151"/>
    </location>
    <ligand>
        <name>heme c</name>
        <dbReference type="ChEBI" id="CHEBI:61717"/>
        <label>2</label>
    </ligand>
</feature>
<dbReference type="GO" id="GO:0005506">
    <property type="term" value="F:iron ion binding"/>
    <property type="evidence" value="ECO:0007669"/>
    <property type="project" value="InterPro"/>
</dbReference>
<feature type="binding site" description="covalent" evidence="4">
    <location>
        <position position="51"/>
    </location>
    <ligand>
        <name>heme c</name>
        <dbReference type="ChEBI" id="CHEBI:61717"/>
        <label>1</label>
    </ligand>
</feature>
<feature type="binding site" description="covalent" evidence="4">
    <location>
        <position position="148"/>
    </location>
    <ligand>
        <name>heme c</name>
        <dbReference type="ChEBI" id="CHEBI:61717"/>
        <label>2</label>
    </ligand>
</feature>
<evidence type="ECO:0000313" key="9">
    <source>
        <dbReference type="Proteomes" id="UP000450676"/>
    </source>
</evidence>
<feature type="domain" description="Cytochrome c" evidence="7">
    <location>
        <begin position="134"/>
        <end position="217"/>
    </location>
</feature>
<feature type="binding site" description="axial binding residue" evidence="5">
    <location>
        <position position="52"/>
    </location>
    <ligand>
        <name>heme c</name>
        <dbReference type="ChEBI" id="CHEBI:61717"/>
        <label>1</label>
    </ligand>
    <ligandPart>
        <name>Fe</name>
        <dbReference type="ChEBI" id="CHEBI:18248"/>
    </ligandPart>
</feature>
<dbReference type="PANTHER" id="PTHR33751:SF11">
    <property type="entry name" value="BLL4483 PROTEIN"/>
    <property type="match status" value="1"/>
</dbReference>
<dbReference type="AlphaFoldDB" id="A0A7X4KP00"/>
<organism evidence="8 9">
    <name type="scientific">Pseudoduganella aquatica</name>
    <dbReference type="NCBI Taxonomy" id="2660641"/>
    <lineage>
        <taxon>Bacteria</taxon>
        <taxon>Pseudomonadati</taxon>
        <taxon>Pseudomonadota</taxon>
        <taxon>Betaproteobacteria</taxon>
        <taxon>Burkholderiales</taxon>
        <taxon>Oxalobacteraceae</taxon>
        <taxon>Telluria group</taxon>
        <taxon>Pseudoduganella</taxon>
    </lineage>
</organism>
<dbReference type="Proteomes" id="UP000450676">
    <property type="component" value="Unassembled WGS sequence"/>
</dbReference>
<evidence type="ECO:0000256" key="4">
    <source>
        <dbReference type="PIRSR" id="PIRSR000005-1"/>
    </source>
</evidence>
<comment type="caution">
    <text evidence="8">The sequence shown here is derived from an EMBL/GenBank/DDBJ whole genome shotgun (WGS) entry which is preliminary data.</text>
</comment>
<dbReference type="InterPro" id="IPR024167">
    <property type="entry name" value="Cytochrome_c4-like"/>
</dbReference>
<proteinExistence type="predicted"/>
<accession>A0A7X4KP00</accession>
<keyword evidence="6" id="KW-0732">Signal</keyword>
<feature type="signal peptide" evidence="6">
    <location>
        <begin position="1"/>
        <end position="26"/>
    </location>
</feature>
<dbReference type="SUPFAM" id="SSF46626">
    <property type="entry name" value="Cytochrome c"/>
    <property type="match status" value="2"/>
</dbReference>
<dbReference type="InterPro" id="IPR050597">
    <property type="entry name" value="Cytochrome_c_Oxidase_Subunit"/>
</dbReference>
<feature type="binding site" description="axial binding residue" evidence="5">
    <location>
        <position position="90"/>
    </location>
    <ligand>
        <name>heme c</name>
        <dbReference type="ChEBI" id="CHEBI:61717"/>
        <label>1</label>
    </ligand>
    <ligandPart>
        <name>Fe</name>
        <dbReference type="ChEBI" id="CHEBI:18248"/>
    </ligandPart>
</feature>
<gene>
    <name evidence="8" type="ORF">GTP77_26385</name>
</gene>
<evidence type="ECO:0000256" key="6">
    <source>
        <dbReference type="SAM" id="SignalP"/>
    </source>
</evidence>
<dbReference type="PANTHER" id="PTHR33751">
    <property type="entry name" value="CBB3-TYPE CYTOCHROME C OXIDASE SUBUNIT FIXP"/>
    <property type="match status" value="1"/>
</dbReference>
<keyword evidence="9" id="KW-1185">Reference proteome</keyword>
<evidence type="ECO:0000256" key="2">
    <source>
        <dbReference type="ARBA" id="ARBA00022723"/>
    </source>
</evidence>
<dbReference type="InterPro" id="IPR036909">
    <property type="entry name" value="Cyt_c-like_dom_sf"/>
</dbReference>
<feature type="binding site" description="covalent" evidence="4">
    <location>
        <position position="48"/>
    </location>
    <ligand>
        <name>heme c</name>
        <dbReference type="ChEBI" id="CHEBI:61717"/>
        <label>1</label>
    </ligand>
</feature>
<keyword evidence="3 5" id="KW-0408">Iron</keyword>
<dbReference type="PIRSF" id="PIRSF000005">
    <property type="entry name" value="Cytochrome_c4"/>
    <property type="match status" value="1"/>
</dbReference>
<dbReference type="InterPro" id="IPR009056">
    <property type="entry name" value="Cyt_c-like_dom"/>
</dbReference>
<reference evidence="8 9" key="1">
    <citation type="submission" date="2019-12" db="EMBL/GenBank/DDBJ databases">
        <title>Novel species isolated from a subtropical stream in China.</title>
        <authorList>
            <person name="Lu H."/>
        </authorList>
    </citation>
    <scope>NUCLEOTIDE SEQUENCE [LARGE SCALE GENOMIC DNA]</scope>
    <source>
        <strain evidence="8 9">FT127W</strain>
    </source>
</reference>
<feature type="binding site" description="axial binding residue" evidence="5">
    <location>
        <position position="152"/>
    </location>
    <ligand>
        <name>heme c</name>
        <dbReference type="ChEBI" id="CHEBI:61717"/>
        <label>2</label>
    </ligand>
    <ligandPart>
        <name>Fe</name>
        <dbReference type="ChEBI" id="CHEBI:18248"/>
    </ligandPart>
</feature>
<evidence type="ECO:0000313" key="8">
    <source>
        <dbReference type="EMBL" id="MYN10854.1"/>
    </source>
</evidence>
<feature type="chain" id="PRO_5030965749" evidence="6">
    <location>
        <begin position="27"/>
        <end position="245"/>
    </location>
</feature>
<name>A0A7X4KP00_9BURK</name>